<evidence type="ECO:0000259" key="7">
    <source>
        <dbReference type="PROSITE" id="PS50066"/>
    </source>
</evidence>
<feature type="domain" description="MADS-box" evidence="7">
    <location>
        <begin position="1"/>
        <end position="52"/>
    </location>
</feature>
<evidence type="ECO:0000313" key="9">
    <source>
        <dbReference type="Proteomes" id="UP000796880"/>
    </source>
</evidence>
<evidence type="ECO:0000256" key="4">
    <source>
        <dbReference type="ARBA" id="ARBA00023163"/>
    </source>
</evidence>
<dbReference type="SUPFAM" id="SSF55455">
    <property type="entry name" value="SRF-like"/>
    <property type="match status" value="1"/>
</dbReference>
<dbReference type="GO" id="GO:0000981">
    <property type="term" value="F:DNA-binding transcription factor activity, RNA polymerase II-specific"/>
    <property type="evidence" value="ECO:0007669"/>
    <property type="project" value="TreeGrafter"/>
</dbReference>
<keyword evidence="3" id="KW-0238">DNA-binding</keyword>
<evidence type="ECO:0000256" key="6">
    <source>
        <dbReference type="SAM" id="MobiDB-lite"/>
    </source>
</evidence>
<reference evidence="8" key="1">
    <citation type="submission" date="2020-03" db="EMBL/GenBank/DDBJ databases">
        <title>A high-quality chromosome-level genome assembly of a woody plant with both climbing and erect habits, Rhamnella rubrinervis.</title>
        <authorList>
            <person name="Lu Z."/>
            <person name="Yang Y."/>
            <person name="Zhu X."/>
            <person name="Sun Y."/>
        </authorList>
    </citation>
    <scope>NUCLEOTIDE SEQUENCE</scope>
    <source>
        <strain evidence="8">BYM</strain>
        <tissue evidence="8">Leaf</tissue>
    </source>
</reference>
<evidence type="ECO:0000256" key="3">
    <source>
        <dbReference type="ARBA" id="ARBA00023125"/>
    </source>
</evidence>
<dbReference type="Pfam" id="PF00319">
    <property type="entry name" value="SRF-TF"/>
    <property type="match status" value="1"/>
</dbReference>
<accession>A0A8K0HQJ3</accession>
<dbReference type="SMART" id="SM00432">
    <property type="entry name" value="MADS"/>
    <property type="match status" value="1"/>
</dbReference>
<evidence type="ECO:0000313" key="8">
    <source>
        <dbReference type="EMBL" id="KAF3457276.1"/>
    </source>
</evidence>
<keyword evidence="5" id="KW-0539">Nucleus</keyword>
<dbReference type="Proteomes" id="UP000796880">
    <property type="component" value="Unassembled WGS sequence"/>
</dbReference>
<dbReference type="PANTHER" id="PTHR11945:SF534">
    <property type="entry name" value="MYOCYTE-SPECIFIC ENHANCER FACTOR 2"/>
    <property type="match status" value="1"/>
</dbReference>
<dbReference type="GO" id="GO:0000978">
    <property type="term" value="F:RNA polymerase II cis-regulatory region sequence-specific DNA binding"/>
    <property type="evidence" value="ECO:0007669"/>
    <property type="project" value="TreeGrafter"/>
</dbReference>
<dbReference type="PANTHER" id="PTHR11945">
    <property type="entry name" value="MADS BOX PROTEIN"/>
    <property type="match status" value="1"/>
</dbReference>
<comment type="subcellular location">
    <subcellularLocation>
        <location evidence="1">Nucleus</location>
    </subcellularLocation>
</comment>
<dbReference type="PROSITE" id="PS50066">
    <property type="entry name" value="MADS_BOX_2"/>
    <property type="match status" value="1"/>
</dbReference>
<keyword evidence="4" id="KW-0804">Transcription</keyword>
<proteinExistence type="predicted"/>
<dbReference type="OrthoDB" id="601557at2759"/>
<feature type="region of interest" description="Disordered" evidence="6">
    <location>
        <begin position="151"/>
        <end position="186"/>
    </location>
</feature>
<dbReference type="AlphaFoldDB" id="A0A8K0HQJ3"/>
<evidence type="ECO:0000256" key="1">
    <source>
        <dbReference type="ARBA" id="ARBA00004123"/>
    </source>
</evidence>
<protein>
    <recommendedName>
        <fullName evidence="7">MADS-box domain-containing protein</fullName>
    </recommendedName>
</protein>
<evidence type="ECO:0000256" key="2">
    <source>
        <dbReference type="ARBA" id="ARBA00023015"/>
    </source>
</evidence>
<feature type="compositionally biased region" description="Basic and acidic residues" evidence="6">
    <location>
        <begin position="160"/>
        <end position="176"/>
    </location>
</feature>
<dbReference type="InterPro" id="IPR036879">
    <property type="entry name" value="TF_MADSbox_sf"/>
</dbReference>
<dbReference type="CDD" id="cd00120">
    <property type="entry name" value="MADS"/>
    <property type="match status" value="1"/>
</dbReference>
<dbReference type="Gene3D" id="3.40.1810.10">
    <property type="entry name" value="Transcription factor, MADS-box"/>
    <property type="match status" value="1"/>
</dbReference>
<dbReference type="EMBL" id="VOIH02000001">
    <property type="protein sequence ID" value="KAF3457276.1"/>
    <property type="molecule type" value="Genomic_DNA"/>
</dbReference>
<comment type="caution">
    <text evidence="8">The sequence shown here is derived from an EMBL/GenBank/DDBJ whole genome shotgun (WGS) entry which is preliminary data.</text>
</comment>
<dbReference type="GO" id="GO:0046983">
    <property type="term" value="F:protein dimerization activity"/>
    <property type="evidence" value="ECO:0007669"/>
    <property type="project" value="InterPro"/>
</dbReference>
<dbReference type="InterPro" id="IPR002100">
    <property type="entry name" value="TF_MADSbox"/>
</dbReference>
<name>A0A8K0HQJ3_9ROSA</name>
<organism evidence="8 9">
    <name type="scientific">Rhamnella rubrinervis</name>
    <dbReference type="NCBI Taxonomy" id="2594499"/>
    <lineage>
        <taxon>Eukaryota</taxon>
        <taxon>Viridiplantae</taxon>
        <taxon>Streptophyta</taxon>
        <taxon>Embryophyta</taxon>
        <taxon>Tracheophyta</taxon>
        <taxon>Spermatophyta</taxon>
        <taxon>Magnoliopsida</taxon>
        <taxon>eudicotyledons</taxon>
        <taxon>Gunneridae</taxon>
        <taxon>Pentapetalae</taxon>
        <taxon>rosids</taxon>
        <taxon>fabids</taxon>
        <taxon>Rosales</taxon>
        <taxon>Rhamnaceae</taxon>
        <taxon>rhamnoid group</taxon>
        <taxon>Rhamneae</taxon>
        <taxon>Rhamnella</taxon>
    </lineage>
</organism>
<dbReference type="GO" id="GO:0045893">
    <property type="term" value="P:positive regulation of DNA-templated transcription"/>
    <property type="evidence" value="ECO:0007669"/>
    <property type="project" value="UniProtKB-ARBA"/>
</dbReference>
<keyword evidence="2" id="KW-0805">Transcription regulation</keyword>
<dbReference type="GO" id="GO:0005634">
    <property type="term" value="C:nucleus"/>
    <property type="evidence" value="ECO:0007669"/>
    <property type="project" value="UniProtKB-SubCell"/>
</dbReference>
<sequence length="368" mass="41538">MGRGKLKLELIPNEKSRKTTFLKRSKGLIKKCSQLSTLCDVDVCMIINGGAGGPREQQVRTYPDKSEEVHRIIHRYLTTTKDNPPKKITGLSDFFVDEKKKLDSELSKLYKAKYPVSDELIDQYCPNGDPNELLGFLNLLDERIKEAEEMIQQKKQNQQLDHDQLHGGDDHGHDFDSGNQGPHYPIPVNKHIAMSSFGQAPDHHQFVSNPMTNIGQSHGYGSHAPSGSNYSNIDPFHHQGYYNDPMSSTTGPVVEDPNVQFGMLENYGMFGKNNVNSNPSCSSSYGNPSSSSSSMMMRQYYSGQPQQPLMAVMPPPYMRYASMPLQLPGNIPSYYDHQQQMHGNGYIDQKAGEIFDENSEFRFKNNRF</sequence>
<gene>
    <name evidence="8" type="ORF">FNV43_RR01933</name>
</gene>
<evidence type="ECO:0000256" key="5">
    <source>
        <dbReference type="ARBA" id="ARBA00023242"/>
    </source>
</evidence>
<dbReference type="PRINTS" id="PR00404">
    <property type="entry name" value="MADSDOMAIN"/>
</dbReference>
<keyword evidence="9" id="KW-1185">Reference proteome</keyword>